<dbReference type="PANTHER" id="PTHR37829:SF3">
    <property type="entry name" value="PROTEIN JAYE-RELATED"/>
    <property type="match status" value="1"/>
</dbReference>
<feature type="domain" description="Baseplate protein J-like barrel" evidence="1">
    <location>
        <begin position="94"/>
        <end position="175"/>
    </location>
</feature>
<evidence type="ECO:0000313" key="3">
    <source>
        <dbReference type="Proteomes" id="UP001597233"/>
    </source>
</evidence>
<dbReference type="PANTHER" id="PTHR37829">
    <property type="entry name" value="PHAGE-LIKE ELEMENT PBSX PROTEIN XKDT"/>
    <property type="match status" value="1"/>
</dbReference>
<name>A0ABW4RKK8_9BACL</name>
<dbReference type="InterPro" id="IPR052399">
    <property type="entry name" value="Phage_Baseplate_Assmbl_Protein"/>
</dbReference>
<dbReference type="EMBL" id="JBHUEH010000021">
    <property type="protein sequence ID" value="MFD1886836.1"/>
    <property type="molecule type" value="Genomic_DNA"/>
</dbReference>
<comment type="caution">
    <text evidence="2">The sequence shown here is derived from an EMBL/GenBank/DDBJ whole genome shotgun (WGS) entry which is preliminary data.</text>
</comment>
<accession>A0ABW4RKK8</accession>
<organism evidence="2 3">
    <name type="scientific">Paenibacillus wenxiniae</name>
    <dbReference type="NCBI Taxonomy" id="1636843"/>
    <lineage>
        <taxon>Bacteria</taxon>
        <taxon>Bacillati</taxon>
        <taxon>Bacillota</taxon>
        <taxon>Bacilli</taxon>
        <taxon>Bacillales</taxon>
        <taxon>Paenibacillaceae</taxon>
        <taxon>Paenibacillus</taxon>
    </lineage>
</organism>
<proteinExistence type="predicted"/>
<dbReference type="RefSeq" id="WP_347326787.1">
    <property type="nucleotide sequence ID" value="NZ_JBCGUH010000015.1"/>
</dbReference>
<dbReference type="Proteomes" id="UP001597233">
    <property type="component" value="Unassembled WGS sequence"/>
</dbReference>
<protein>
    <submittedName>
        <fullName evidence="2">Baseplate J/gp47 family protein</fullName>
    </submittedName>
</protein>
<gene>
    <name evidence="2" type="ORF">ACFSC9_15065</name>
</gene>
<dbReference type="InterPro" id="IPR006949">
    <property type="entry name" value="Barrel_Baseplate_J-like"/>
</dbReference>
<evidence type="ECO:0000259" key="1">
    <source>
        <dbReference type="Pfam" id="PF04865"/>
    </source>
</evidence>
<sequence length="395" mass="41930">MLDETGFKRKRFEDLFAEIEDKAKETLGDNINTSERSPLGILLRLMAWFLAVLWSVAEKVYYSGYVNTAEGASLDRLAPYVGVSRILEQYATATVSITGTPGYTVPAGFLVATSEDFQFETTEDMKLGSNGTGTVAVEAMESGLDSNVAAGTIKVIVNPTPDVTAVNNPAPAAGGRSKQTDAEFRALFDASVASGGAGTVDAIKATLGAVPGVRAVEVIENRTMNVDSSGRPPKSFEAYTLGGNPADIGAALQSVKAGGIEPYGSIKVQTPDIGGTMRDMYYSPAVVVPIHIQLGVYKTSSYPADGDAQIRLALTQFIGGRAADGTVYAGLTMGDDVVRMRLASKIYAIPGVEDVTVKLSKTTTGYQEQNIVIDINQVAQTDANWIEVTDYDFSR</sequence>
<keyword evidence="3" id="KW-1185">Reference proteome</keyword>
<evidence type="ECO:0000313" key="2">
    <source>
        <dbReference type="EMBL" id="MFD1886836.1"/>
    </source>
</evidence>
<reference evidence="3" key="1">
    <citation type="journal article" date="2019" name="Int. J. Syst. Evol. Microbiol.">
        <title>The Global Catalogue of Microorganisms (GCM) 10K type strain sequencing project: providing services to taxonomists for standard genome sequencing and annotation.</title>
        <authorList>
            <consortium name="The Broad Institute Genomics Platform"/>
            <consortium name="The Broad Institute Genome Sequencing Center for Infectious Disease"/>
            <person name="Wu L."/>
            <person name="Ma J."/>
        </authorList>
    </citation>
    <scope>NUCLEOTIDE SEQUENCE [LARGE SCALE GENOMIC DNA]</scope>
    <source>
        <strain evidence="3">CCUG 54950</strain>
    </source>
</reference>
<dbReference type="Pfam" id="PF04865">
    <property type="entry name" value="Baseplate_J"/>
    <property type="match status" value="1"/>
</dbReference>